<protein>
    <recommendedName>
        <fullName evidence="3">ODAD1 central coiled coil region domain-containing protein</fullName>
    </recommendedName>
</protein>
<name>A0ABQ9JUH2_9CUCU</name>
<dbReference type="Proteomes" id="UP001162164">
    <property type="component" value="Unassembled WGS sequence"/>
</dbReference>
<keyword evidence="5" id="KW-1185">Reference proteome</keyword>
<gene>
    <name evidence="4" type="ORF">NQ317_002137</name>
</gene>
<proteinExistence type="predicted"/>
<evidence type="ECO:0000259" key="3">
    <source>
        <dbReference type="Pfam" id="PF21773"/>
    </source>
</evidence>
<feature type="region of interest" description="Disordered" evidence="2">
    <location>
        <begin position="1"/>
        <end position="20"/>
    </location>
</feature>
<evidence type="ECO:0000313" key="4">
    <source>
        <dbReference type="EMBL" id="KAJ8981963.1"/>
    </source>
</evidence>
<sequence>MEDDIRRLRPKSSVTDQNYQQRLTSGQMAIRTLQGRLDNAVKRFCTILTENKALREEIDYLLKEM</sequence>
<evidence type="ECO:0000256" key="2">
    <source>
        <dbReference type="SAM" id="MobiDB-lite"/>
    </source>
</evidence>
<dbReference type="PANTHER" id="PTHR21694:SF18">
    <property type="entry name" value="COILED-COIL DOMAIN-CONTAINING PROTEIN 63"/>
    <property type="match status" value="1"/>
</dbReference>
<dbReference type="PANTHER" id="PTHR21694">
    <property type="entry name" value="COILED-COIL DOMAIN-CONTAINING PROTEIN 63"/>
    <property type="match status" value="1"/>
</dbReference>
<dbReference type="InterPro" id="IPR049258">
    <property type="entry name" value="ODAD1_CC"/>
</dbReference>
<reference evidence="4" key="1">
    <citation type="journal article" date="2023" name="Insect Mol. Biol.">
        <title>Genome sequencing provides insights into the evolution of gene families encoding plant cell wall-degrading enzymes in longhorned beetles.</title>
        <authorList>
            <person name="Shin N.R."/>
            <person name="Okamura Y."/>
            <person name="Kirsch R."/>
            <person name="Pauchet Y."/>
        </authorList>
    </citation>
    <scope>NUCLEOTIDE SEQUENCE</scope>
    <source>
        <strain evidence="4">MMC_N1</strain>
    </source>
</reference>
<evidence type="ECO:0000256" key="1">
    <source>
        <dbReference type="ARBA" id="ARBA00023054"/>
    </source>
</evidence>
<dbReference type="Pfam" id="PF21773">
    <property type="entry name" value="ODAD1_CC"/>
    <property type="match status" value="1"/>
</dbReference>
<evidence type="ECO:0000313" key="5">
    <source>
        <dbReference type="Proteomes" id="UP001162164"/>
    </source>
</evidence>
<keyword evidence="1" id="KW-0175">Coiled coil</keyword>
<accession>A0ABQ9JUH2</accession>
<feature type="domain" description="ODAD1 central coiled coil region" evidence="3">
    <location>
        <begin position="27"/>
        <end position="64"/>
    </location>
</feature>
<comment type="caution">
    <text evidence="4">The sequence shown here is derived from an EMBL/GenBank/DDBJ whole genome shotgun (WGS) entry which is preliminary data.</text>
</comment>
<organism evidence="4 5">
    <name type="scientific">Molorchus minor</name>
    <dbReference type="NCBI Taxonomy" id="1323400"/>
    <lineage>
        <taxon>Eukaryota</taxon>
        <taxon>Metazoa</taxon>
        <taxon>Ecdysozoa</taxon>
        <taxon>Arthropoda</taxon>
        <taxon>Hexapoda</taxon>
        <taxon>Insecta</taxon>
        <taxon>Pterygota</taxon>
        <taxon>Neoptera</taxon>
        <taxon>Endopterygota</taxon>
        <taxon>Coleoptera</taxon>
        <taxon>Polyphaga</taxon>
        <taxon>Cucujiformia</taxon>
        <taxon>Chrysomeloidea</taxon>
        <taxon>Cerambycidae</taxon>
        <taxon>Lamiinae</taxon>
        <taxon>Monochamini</taxon>
        <taxon>Molorchus</taxon>
    </lineage>
</organism>
<dbReference type="InterPro" id="IPR051876">
    <property type="entry name" value="ODA-DC/CCD"/>
</dbReference>
<dbReference type="EMBL" id="JAPWTJ010000153">
    <property type="protein sequence ID" value="KAJ8981963.1"/>
    <property type="molecule type" value="Genomic_DNA"/>
</dbReference>